<proteinExistence type="predicted"/>
<evidence type="ECO:0000313" key="2">
    <source>
        <dbReference type="Proteomes" id="UP000204415"/>
    </source>
</evidence>
<protein>
    <submittedName>
        <fullName evidence="1">Uncharacterized protein</fullName>
    </submittedName>
</protein>
<dbReference type="OrthoDB" id="35599at10239"/>
<dbReference type="EMBL" id="KR136259">
    <property type="protein sequence ID" value="AKG94177.1"/>
    <property type="molecule type" value="Genomic_DNA"/>
</dbReference>
<reference evidence="1 2" key="1">
    <citation type="journal article" date="2015" name="Stand. Genomic Sci.">
        <title>Complete genome sequences of bacteriophages P12002L and P12002S, two lytic phages that infect a marine Polaribacter strain.</title>
        <authorList>
            <person name="Kang I."/>
            <person name="Jang H."/>
            <person name="Cho J.-C."/>
        </authorList>
    </citation>
    <scope>NUCLEOTIDE SEQUENCE [LARGE SCALE GENOMIC DNA]</scope>
</reference>
<dbReference type="Proteomes" id="UP000204415">
    <property type="component" value="Segment"/>
</dbReference>
<accession>A0A0F7IKE0</accession>
<keyword evidence="2" id="KW-1185">Reference proteome</keyword>
<evidence type="ECO:0000313" key="1">
    <source>
        <dbReference type="EMBL" id="AKG94177.1"/>
    </source>
</evidence>
<dbReference type="GeneID" id="26636082"/>
<gene>
    <name evidence="1" type="ORF">P12002L_0003</name>
</gene>
<name>A0A0F7IKE0_9CAUD</name>
<organism evidence="1 2">
    <name type="scientific">Polaribacter phage P12002L</name>
    <dbReference type="NCBI Taxonomy" id="1647386"/>
    <lineage>
        <taxon>Viruses</taxon>
        <taxon>Duplodnaviria</taxon>
        <taxon>Heunggongvirae</taxon>
        <taxon>Uroviricota</taxon>
        <taxon>Caudoviricetes</taxon>
        <taxon>Incheonvirus</taxon>
        <taxon>Incheonvirus P12002L</taxon>
    </lineage>
</organism>
<sequence>MLDNFKGILKENGLNGKSFCNMLLGMSYGSYRIATRKGARVVPKWVRSFVIGYELGKLSKD</sequence>
<dbReference type="RefSeq" id="YP_009209663.1">
    <property type="nucleotide sequence ID" value="NC_028924.1"/>
</dbReference>
<dbReference type="KEGG" id="vg:26636082"/>